<reference evidence="9" key="1">
    <citation type="journal article" date="2019" name="Int. J. Syst. Evol. Microbiol.">
        <title>The Global Catalogue of Microorganisms (GCM) 10K type strain sequencing project: providing services to taxonomists for standard genome sequencing and annotation.</title>
        <authorList>
            <consortium name="The Broad Institute Genomics Platform"/>
            <consortium name="The Broad Institute Genome Sequencing Center for Infectious Disease"/>
            <person name="Wu L."/>
            <person name="Ma J."/>
        </authorList>
    </citation>
    <scope>NUCLEOTIDE SEQUENCE [LARGE SCALE GENOMIC DNA]</scope>
    <source>
        <strain evidence="9">JCM 16981</strain>
    </source>
</reference>
<evidence type="ECO:0000256" key="2">
    <source>
        <dbReference type="ARBA" id="ARBA00006153"/>
    </source>
</evidence>
<dbReference type="InterPro" id="IPR002933">
    <property type="entry name" value="Peptidase_M20"/>
</dbReference>
<accession>A0ABP7EMT9</accession>
<dbReference type="NCBIfam" id="NF006771">
    <property type="entry name" value="PRK09290.1-5"/>
    <property type="match status" value="1"/>
</dbReference>
<dbReference type="Proteomes" id="UP001500920">
    <property type="component" value="Unassembled WGS sequence"/>
</dbReference>
<evidence type="ECO:0000259" key="7">
    <source>
        <dbReference type="Pfam" id="PF07687"/>
    </source>
</evidence>
<dbReference type="PIRSF" id="PIRSF001235">
    <property type="entry name" value="Amidase_carbamoylase"/>
    <property type="match status" value="1"/>
</dbReference>
<comment type="similarity">
    <text evidence="2">Belongs to the peptidase M20 family.</text>
</comment>
<dbReference type="NCBIfam" id="TIGR01879">
    <property type="entry name" value="hydantase"/>
    <property type="match status" value="1"/>
</dbReference>
<evidence type="ECO:0000256" key="1">
    <source>
        <dbReference type="ARBA" id="ARBA00001936"/>
    </source>
</evidence>
<evidence type="ECO:0000313" key="9">
    <source>
        <dbReference type="Proteomes" id="UP001500920"/>
    </source>
</evidence>
<dbReference type="Gene3D" id="3.40.630.10">
    <property type="entry name" value="Zn peptidases"/>
    <property type="match status" value="1"/>
</dbReference>
<evidence type="ECO:0000256" key="5">
    <source>
        <dbReference type="ARBA" id="ARBA00022801"/>
    </source>
</evidence>
<dbReference type="Pfam" id="PF07687">
    <property type="entry name" value="M20_dimer"/>
    <property type="match status" value="1"/>
</dbReference>
<dbReference type="GO" id="GO:0016787">
    <property type="term" value="F:hydrolase activity"/>
    <property type="evidence" value="ECO:0007669"/>
    <property type="project" value="UniProtKB-KW"/>
</dbReference>
<dbReference type="Pfam" id="PF01546">
    <property type="entry name" value="Peptidase_M20"/>
    <property type="match status" value="1"/>
</dbReference>
<dbReference type="PANTHER" id="PTHR32494:SF19">
    <property type="entry name" value="ALLANTOATE DEIMINASE-RELATED"/>
    <property type="match status" value="1"/>
</dbReference>
<dbReference type="SUPFAM" id="SSF55031">
    <property type="entry name" value="Bacterial exopeptidase dimerisation domain"/>
    <property type="match status" value="1"/>
</dbReference>
<keyword evidence="4" id="KW-0479">Metal-binding</keyword>
<dbReference type="RefSeq" id="WP_344701694.1">
    <property type="nucleotide sequence ID" value="NZ_BAABCK010000017.1"/>
</dbReference>
<dbReference type="PANTHER" id="PTHR32494">
    <property type="entry name" value="ALLANTOATE DEIMINASE-RELATED"/>
    <property type="match status" value="1"/>
</dbReference>
<sequence>MTRYFLDRMKAEQLEDASGHRLHEQFMTIAEIGMTKNQGSRRMGYSKEEEAAKQQVIKWMEEIGMTVRRDGAGNVFGRYPGQNDSKVFMAGSHLDTVPDGGHFDGVAGVLTALEIATLWHEAGYKPKYSYEVAVFSDEEGSRFNSGLTGSRAFMGMLTEGEVDKYKDPSGQDFDAVMDAAGLDRTHFLDAEGPDYPIEMYAEVHIEQARQLEEKNLPLGIVSGIAGATRTSVVFHGEAGHAGSTPMPGRQDALVKASEFISTLPQVAQGISETAVATVGKINVEPGGVNVIPGEVSLVVDARDIDVELQSALIDAVRNHAERTVEGSNVTVDVDLTTRIMPIPIQPEVIEKMEQSFERKGLSPVHLPSGAGHDAMAIGTRHPITMLFVRSIAGISHNPAEFTHIADIQQGVRVLQDFFENY</sequence>
<evidence type="ECO:0000256" key="3">
    <source>
        <dbReference type="ARBA" id="ARBA00011738"/>
    </source>
</evidence>
<evidence type="ECO:0000313" key="8">
    <source>
        <dbReference type="EMBL" id="GAA3720579.1"/>
    </source>
</evidence>
<comment type="subunit">
    <text evidence="3">Homodimer.</text>
</comment>
<keyword evidence="5 8" id="KW-0378">Hydrolase</keyword>
<keyword evidence="9" id="KW-1185">Reference proteome</keyword>
<keyword evidence="6" id="KW-0464">Manganese</keyword>
<name>A0ABP7EMT9_9STAP</name>
<organism evidence="8 9">
    <name type="scientific">Salinicoccus jeotgali</name>
    <dbReference type="NCBI Taxonomy" id="381634"/>
    <lineage>
        <taxon>Bacteria</taxon>
        <taxon>Bacillati</taxon>
        <taxon>Bacillota</taxon>
        <taxon>Bacilli</taxon>
        <taxon>Bacillales</taxon>
        <taxon>Staphylococcaceae</taxon>
        <taxon>Salinicoccus</taxon>
    </lineage>
</organism>
<comment type="cofactor">
    <cofactor evidence="1">
        <name>Mn(2+)</name>
        <dbReference type="ChEBI" id="CHEBI:29035"/>
    </cofactor>
</comment>
<evidence type="ECO:0000256" key="4">
    <source>
        <dbReference type="ARBA" id="ARBA00022723"/>
    </source>
</evidence>
<dbReference type="SUPFAM" id="SSF53187">
    <property type="entry name" value="Zn-dependent exopeptidases"/>
    <property type="match status" value="1"/>
</dbReference>
<gene>
    <name evidence="8" type="ORF">GCM10022378_08180</name>
</gene>
<evidence type="ECO:0000256" key="6">
    <source>
        <dbReference type="ARBA" id="ARBA00023211"/>
    </source>
</evidence>
<dbReference type="Gene3D" id="3.30.70.360">
    <property type="match status" value="1"/>
</dbReference>
<dbReference type="CDD" id="cd03884">
    <property type="entry name" value="M20_bAS"/>
    <property type="match status" value="1"/>
</dbReference>
<dbReference type="InterPro" id="IPR011650">
    <property type="entry name" value="Peptidase_M20_dimer"/>
</dbReference>
<protein>
    <submittedName>
        <fullName evidence="8">Zn-dependent hydrolase</fullName>
    </submittedName>
</protein>
<dbReference type="InterPro" id="IPR036264">
    <property type="entry name" value="Bact_exopeptidase_dim_dom"/>
</dbReference>
<proteinExistence type="inferred from homology"/>
<dbReference type="EMBL" id="BAABCK010000017">
    <property type="protein sequence ID" value="GAA3720579.1"/>
    <property type="molecule type" value="Genomic_DNA"/>
</dbReference>
<feature type="domain" description="Peptidase M20 dimerisation" evidence="7">
    <location>
        <begin position="226"/>
        <end position="322"/>
    </location>
</feature>
<dbReference type="InterPro" id="IPR010158">
    <property type="entry name" value="Amidase_Cbmase"/>
</dbReference>
<comment type="caution">
    <text evidence="8">The sequence shown here is derived from an EMBL/GenBank/DDBJ whole genome shotgun (WGS) entry which is preliminary data.</text>
</comment>